<dbReference type="SMART" id="SM00487">
    <property type="entry name" value="DEXDc"/>
    <property type="match status" value="1"/>
</dbReference>
<evidence type="ECO:0000256" key="6">
    <source>
        <dbReference type="ARBA" id="ARBA00022806"/>
    </source>
</evidence>
<dbReference type="EC" id="3.6.4.13" evidence="2"/>
<feature type="domain" description="Helicase C-terminal" evidence="15">
    <location>
        <begin position="417"/>
        <end position="599"/>
    </location>
</feature>
<dbReference type="Proteomes" id="UP000076532">
    <property type="component" value="Unassembled WGS sequence"/>
</dbReference>
<name>A0A166U566_9AGAM</name>
<dbReference type="AlphaFoldDB" id="A0A166U566"/>
<evidence type="ECO:0000256" key="10">
    <source>
        <dbReference type="ARBA" id="ARBA00047984"/>
    </source>
</evidence>
<keyword evidence="3" id="KW-0690">Ribosome biogenesis</keyword>
<dbReference type="PROSITE" id="PS00039">
    <property type="entry name" value="DEAD_ATP_HELICASE"/>
    <property type="match status" value="1"/>
</dbReference>
<gene>
    <name evidence="17" type="ORF">FIBSPDRAFT_776637</name>
</gene>
<keyword evidence="18" id="KW-1185">Reference proteome</keyword>
<evidence type="ECO:0000259" key="16">
    <source>
        <dbReference type="PROSITE" id="PS51195"/>
    </source>
</evidence>
<keyword evidence="4 12" id="KW-0547">Nucleotide-binding</keyword>
<keyword evidence="6 12" id="KW-0347">Helicase</keyword>
<keyword evidence="8" id="KW-0694">RNA-binding</keyword>
<dbReference type="GO" id="GO:0005829">
    <property type="term" value="C:cytosol"/>
    <property type="evidence" value="ECO:0007669"/>
    <property type="project" value="TreeGrafter"/>
</dbReference>
<dbReference type="Pfam" id="PF00270">
    <property type="entry name" value="DEAD"/>
    <property type="match status" value="1"/>
</dbReference>
<organism evidence="17 18">
    <name type="scientific">Athelia psychrophila</name>
    <dbReference type="NCBI Taxonomy" id="1759441"/>
    <lineage>
        <taxon>Eukaryota</taxon>
        <taxon>Fungi</taxon>
        <taxon>Dikarya</taxon>
        <taxon>Basidiomycota</taxon>
        <taxon>Agaricomycotina</taxon>
        <taxon>Agaricomycetes</taxon>
        <taxon>Agaricomycetidae</taxon>
        <taxon>Atheliales</taxon>
        <taxon>Atheliaceae</taxon>
        <taxon>Athelia</taxon>
    </lineage>
</organism>
<feature type="domain" description="DEAD-box RNA helicase Q" evidence="16">
    <location>
        <begin position="184"/>
        <end position="212"/>
    </location>
</feature>
<evidence type="ECO:0000256" key="12">
    <source>
        <dbReference type="RuleBase" id="RU000492"/>
    </source>
</evidence>
<dbReference type="EMBL" id="KV417490">
    <property type="protein sequence ID" value="KZP31326.1"/>
    <property type="molecule type" value="Genomic_DNA"/>
</dbReference>
<dbReference type="SMART" id="SM00490">
    <property type="entry name" value="HELICc"/>
    <property type="match status" value="1"/>
</dbReference>
<evidence type="ECO:0000256" key="1">
    <source>
        <dbReference type="ARBA" id="ARBA00004123"/>
    </source>
</evidence>
<evidence type="ECO:0000256" key="7">
    <source>
        <dbReference type="ARBA" id="ARBA00022840"/>
    </source>
</evidence>
<evidence type="ECO:0000256" key="8">
    <source>
        <dbReference type="ARBA" id="ARBA00022884"/>
    </source>
</evidence>
<dbReference type="OrthoDB" id="10259843at2759"/>
<feature type="region of interest" description="Disordered" evidence="13">
    <location>
        <begin position="65"/>
        <end position="164"/>
    </location>
</feature>
<reference evidence="17 18" key="1">
    <citation type="journal article" date="2016" name="Mol. Biol. Evol.">
        <title>Comparative Genomics of Early-Diverging Mushroom-Forming Fungi Provides Insights into the Origins of Lignocellulose Decay Capabilities.</title>
        <authorList>
            <person name="Nagy L.G."/>
            <person name="Riley R."/>
            <person name="Tritt A."/>
            <person name="Adam C."/>
            <person name="Daum C."/>
            <person name="Floudas D."/>
            <person name="Sun H."/>
            <person name="Yadav J.S."/>
            <person name="Pangilinan J."/>
            <person name="Larsson K.H."/>
            <person name="Matsuura K."/>
            <person name="Barry K."/>
            <person name="Labutti K."/>
            <person name="Kuo R."/>
            <person name="Ohm R.A."/>
            <person name="Bhattacharya S.S."/>
            <person name="Shirouzu T."/>
            <person name="Yoshinaga Y."/>
            <person name="Martin F.M."/>
            <person name="Grigoriev I.V."/>
            <person name="Hibbett D.S."/>
        </authorList>
    </citation>
    <scope>NUCLEOTIDE SEQUENCE [LARGE SCALE GENOMIC DNA]</scope>
    <source>
        <strain evidence="17 18">CBS 109695</strain>
    </source>
</reference>
<keyword evidence="7 12" id="KW-0067">ATP-binding</keyword>
<feature type="compositionally biased region" description="Basic residues" evidence="13">
    <location>
        <begin position="83"/>
        <end position="94"/>
    </location>
</feature>
<proteinExistence type="inferred from homology"/>
<feature type="short sequence motif" description="Q motif" evidence="11">
    <location>
        <begin position="184"/>
        <end position="212"/>
    </location>
</feature>
<evidence type="ECO:0000259" key="15">
    <source>
        <dbReference type="PROSITE" id="PS51194"/>
    </source>
</evidence>
<dbReference type="InterPro" id="IPR050079">
    <property type="entry name" value="DEAD_box_RNA_helicase"/>
</dbReference>
<feature type="compositionally biased region" description="Basic residues" evidence="13">
    <location>
        <begin position="769"/>
        <end position="780"/>
    </location>
</feature>
<dbReference type="GO" id="GO:0003723">
    <property type="term" value="F:RNA binding"/>
    <property type="evidence" value="ECO:0007669"/>
    <property type="project" value="UniProtKB-KW"/>
</dbReference>
<feature type="compositionally biased region" description="Basic and acidic residues" evidence="13">
    <location>
        <begin position="752"/>
        <end position="763"/>
    </location>
</feature>
<dbReference type="InterPro" id="IPR001650">
    <property type="entry name" value="Helicase_C-like"/>
</dbReference>
<comment type="catalytic activity">
    <reaction evidence="10">
        <text>ATP + H2O = ADP + phosphate + H(+)</text>
        <dbReference type="Rhea" id="RHEA:13065"/>
        <dbReference type="ChEBI" id="CHEBI:15377"/>
        <dbReference type="ChEBI" id="CHEBI:15378"/>
        <dbReference type="ChEBI" id="CHEBI:30616"/>
        <dbReference type="ChEBI" id="CHEBI:43474"/>
        <dbReference type="ChEBI" id="CHEBI:456216"/>
        <dbReference type="EC" id="3.6.4.13"/>
    </reaction>
</comment>
<dbReference type="PANTHER" id="PTHR47959:SF1">
    <property type="entry name" value="ATP-DEPENDENT RNA HELICASE DBPA"/>
    <property type="match status" value="1"/>
</dbReference>
<feature type="compositionally biased region" description="Basic residues" evidence="13">
    <location>
        <begin position="715"/>
        <end position="730"/>
    </location>
</feature>
<evidence type="ECO:0000256" key="2">
    <source>
        <dbReference type="ARBA" id="ARBA00012552"/>
    </source>
</evidence>
<evidence type="ECO:0000256" key="13">
    <source>
        <dbReference type="SAM" id="MobiDB-lite"/>
    </source>
</evidence>
<accession>A0A166U566</accession>
<dbReference type="CDD" id="cd18787">
    <property type="entry name" value="SF2_C_DEAD"/>
    <property type="match status" value="1"/>
</dbReference>
<dbReference type="Pfam" id="PF00271">
    <property type="entry name" value="Helicase_C"/>
    <property type="match status" value="1"/>
</dbReference>
<keyword evidence="5 12" id="KW-0378">Hydrolase</keyword>
<evidence type="ECO:0000256" key="3">
    <source>
        <dbReference type="ARBA" id="ARBA00022517"/>
    </source>
</evidence>
<dbReference type="PROSITE" id="PS51194">
    <property type="entry name" value="HELICASE_CTER"/>
    <property type="match status" value="1"/>
</dbReference>
<evidence type="ECO:0000256" key="11">
    <source>
        <dbReference type="PROSITE-ProRule" id="PRU00552"/>
    </source>
</evidence>
<dbReference type="GO" id="GO:0010467">
    <property type="term" value="P:gene expression"/>
    <property type="evidence" value="ECO:0007669"/>
    <property type="project" value="UniProtKB-ARBA"/>
</dbReference>
<keyword evidence="9" id="KW-0539">Nucleus</keyword>
<feature type="region of interest" description="Disordered" evidence="13">
    <location>
        <begin position="1"/>
        <end position="38"/>
    </location>
</feature>
<dbReference type="GO" id="GO:0005524">
    <property type="term" value="F:ATP binding"/>
    <property type="evidence" value="ECO:0007669"/>
    <property type="project" value="UniProtKB-KW"/>
</dbReference>
<feature type="region of interest" description="Disordered" evidence="13">
    <location>
        <begin position="641"/>
        <end position="780"/>
    </location>
</feature>
<protein>
    <recommendedName>
        <fullName evidence="2">RNA helicase</fullName>
        <ecNumber evidence="2">3.6.4.13</ecNumber>
    </recommendedName>
</protein>
<dbReference type="SUPFAM" id="SSF52540">
    <property type="entry name" value="P-loop containing nucleoside triphosphate hydrolases"/>
    <property type="match status" value="1"/>
</dbReference>
<evidence type="ECO:0000313" key="18">
    <source>
        <dbReference type="Proteomes" id="UP000076532"/>
    </source>
</evidence>
<dbReference type="STRING" id="436010.A0A166U566"/>
<dbReference type="GO" id="GO:0005634">
    <property type="term" value="C:nucleus"/>
    <property type="evidence" value="ECO:0007669"/>
    <property type="project" value="UniProtKB-SubCell"/>
</dbReference>
<dbReference type="GO" id="GO:0016787">
    <property type="term" value="F:hydrolase activity"/>
    <property type="evidence" value="ECO:0007669"/>
    <property type="project" value="UniProtKB-KW"/>
</dbReference>
<sequence length="780" mass="85781">MAMDDFIMTIDSDEEDTPLPLPKTSKSAKPQKIDNEDAQLNADFTFDLTGDPYADMISGSNLQDVVKKGSRPEPISVDDIIARRKLSSHANKRKRDAEEPEESDDPDSEGDSNEEEDEDSEEDLLATSDEGEEEDEAEDEAHSDDGHMSDASSSSDDTEPDTQAEMDRKAAFFDSEAASSDVHKSFLTMNLSRPILKALTTMSFNTPTPIQAATIPVALLGKDVVGGAVTGSGKTGAFTIPMLERLLYRDKGKRAAATRCLILVPTRELAAQCFDVGTKLAAHTDIRFCLIVGGLSVKAQEVALRSRPDIIIATPGRLIDHLHNSHSFTLDTLDILVLDEADRMLSDGFADELAEIIKSCPTSRQTMLFSATMTDSVDELVRMSLNKPVRLFVDPKRSTARGLIQEFVRVRAGKEADRSALLVALCKRTFKGNVIVFLRSKKLAHQMRIVFSLLGMKCDELHGDLSQDQRLKALQSFRDGSVDYLMATDLASRGLDIKGIETVINYDMPGQLAQYLHRVGRTARAGEKGRSVTLVGEADRKMLKAAIKHGAGGDKVRHRVVPSEAVSKWSDRLNEMKEEIAEIMQEEKEEKHFRQAEMELKKGQNMIEHEDEIYSRPARTWFQSGQEKLKAEELSKKSYEAGFDGAGTSKEKKAVDDTKPKRDKFSGLSRKAKRRKMANEDDEELGDRGAVHASIRSAKKAARPAKIGVPEKRPTKSKGKDRKSGPKKVTARAGGAFDRDFGQKGGAAASPGRREGVRAKKGDTVGGMGKKKGGKPRSKK</sequence>
<feature type="compositionally biased region" description="Acidic residues" evidence="13">
    <location>
        <begin position="98"/>
        <end position="142"/>
    </location>
</feature>
<dbReference type="InterPro" id="IPR000629">
    <property type="entry name" value="RNA-helicase_DEAD-box_CS"/>
</dbReference>
<feature type="domain" description="Helicase ATP-binding" evidence="14">
    <location>
        <begin position="215"/>
        <end position="391"/>
    </location>
</feature>
<dbReference type="InterPro" id="IPR014014">
    <property type="entry name" value="RNA_helicase_DEAD_Q_motif"/>
</dbReference>
<dbReference type="InterPro" id="IPR027417">
    <property type="entry name" value="P-loop_NTPase"/>
</dbReference>
<feature type="compositionally biased region" description="Basic and acidic residues" evidence="13">
    <location>
        <begin position="649"/>
        <end position="665"/>
    </location>
</feature>
<comment type="similarity">
    <text evidence="12">Belongs to the DEAD box helicase family.</text>
</comment>
<evidence type="ECO:0000256" key="4">
    <source>
        <dbReference type="ARBA" id="ARBA00022741"/>
    </source>
</evidence>
<dbReference type="InterPro" id="IPR011545">
    <property type="entry name" value="DEAD/DEAH_box_helicase_dom"/>
</dbReference>
<evidence type="ECO:0000259" key="14">
    <source>
        <dbReference type="PROSITE" id="PS51192"/>
    </source>
</evidence>
<dbReference type="InterPro" id="IPR014001">
    <property type="entry name" value="Helicase_ATP-bd"/>
</dbReference>
<dbReference type="PROSITE" id="PS51192">
    <property type="entry name" value="HELICASE_ATP_BIND_1"/>
    <property type="match status" value="1"/>
</dbReference>
<dbReference type="Gene3D" id="3.40.50.300">
    <property type="entry name" value="P-loop containing nucleotide triphosphate hydrolases"/>
    <property type="match status" value="2"/>
</dbReference>
<comment type="subcellular location">
    <subcellularLocation>
        <location evidence="1">Nucleus</location>
    </subcellularLocation>
</comment>
<evidence type="ECO:0000256" key="9">
    <source>
        <dbReference type="ARBA" id="ARBA00023242"/>
    </source>
</evidence>
<dbReference type="GO" id="GO:0003724">
    <property type="term" value="F:RNA helicase activity"/>
    <property type="evidence" value="ECO:0007669"/>
    <property type="project" value="UniProtKB-EC"/>
</dbReference>
<dbReference type="CDD" id="cd17947">
    <property type="entry name" value="DEADc_DDX27"/>
    <property type="match status" value="1"/>
</dbReference>
<dbReference type="PROSITE" id="PS51195">
    <property type="entry name" value="Q_MOTIF"/>
    <property type="match status" value="1"/>
</dbReference>
<dbReference type="GO" id="GO:0042254">
    <property type="term" value="P:ribosome biogenesis"/>
    <property type="evidence" value="ECO:0007669"/>
    <property type="project" value="UniProtKB-KW"/>
</dbReference>
<dbReference type="PANTHER" id="PTHR47959">
    <property type="entry name" value="ATP-DEPENDENT RNA HELICASE RHLE-RELATED"/>
    <property type="match status" value="1"/>
</dbReference>
<evidence type="ECO:0000256" key="5">
    <source>
        <dbReference type="ARBA" id="ARBA00022801"/>
    </source>
</evidence>
<evidence type="ECO:0000313" key="17">
    <source>
        <dbReference type="EMBL" id="KZP31326.1"/>
    </source>
</evidence>